<dbReference type="InParanoid" id="A0A0C3PXL3"/>
<reference evidence="2" key="2">
    <citation type="submission" date="2015-01" db="EMBL/GenBank/DDBJ databases">
        <title>Evolutionary Origins and Diversification of the Mycorrhizal Mutualists.</title>
        <authorList>
            <consortium name="DOE Joint Genome Institute"/>
            <consortium name="Mycorrhizal Genomics Consortium"/>
            <person name="Kohler A."/>
            <person name="Kuo A."/>
            <person name="Nagy L.G."/>
            <person name="Floudas D."/>
            <person name="Copeland A."/>
            <person name="Barry K.W."/>
            <person name="Cichocki N."/>
            <person name="Veneault-Fourrey C."/>
            <person name="LaButti K."/>
            <person name="Lindquist E.A."/>
            <person name="Lipzen A."/>
            <person name="Lundell T."/>
            <person name="Morin E."/>
            <person name="Murat C."/>
            <person name="Riley R."/>
            <person name="Ohm R."/>
            <person name="Sun H."/>
            <person name="Tunlid A."/>
            <person name="Henrissat B."/>
            <person name="Grigoriev I.V."/>
            <person name="Hibbett D.S."/>
            <person name="Martin F."/>
        </authorList>
    </citation>
    <scope>NUCLEOTIDE SEQUENCE [LARGE SCALE GENOMIC DNA]</scope>
    <source>
        <strain evidence="2">Marx 270</strain>
    </source>
</reference>
<dbReference type="HOGENOM" id="CLU_2278596_0_0_1"/>
<proteinExistence type="predicted"/>
<sequence length="102" mass="12247">MKKSFKPSLNPVYAYSQSVSIRRLAAQKLRTRRLRSKILNYCGHYQNVHTQPLRMHTHEEISHRRTWVLPIDLSCPDPHGKTDTDRLQYRIIPYRRRTLYSV</sequence>
<gene>
    <name evidence="1" type="ORF">M404DRAFT_992461</name>
</gene>
<reference evidence="1 2" key="1">
    <citation type="submission" date="2014-04" db="EMBL/GenBank/DDBJ databases">
        <authorList>
            <consortium name="DOE Joint Genome Institute"/>
            <person name="Kuo A."/>
            <person name="Kohler A."/>
            <person name="Costa M.D."/>
            <person name="Nagy L.G."/>
            <person name="Floudas D."/>
            <person name="Copeland A."/>
            <person name="Barry K.W."/>
            <person name="Cichocki N."/>
            <person name="Veneault-Fourrey C."/>
            <person name="LaButti K."/>
            <person name="Lindquist E.A."/>
            <person name="Lipzen A."/>
            <person name="Lundell T."/>
            <person name="Morin E."/>
            <person name="Murat C."/>
            <person name="Sun H."/>
            <person name="Tunlid A."/>
            <person name="Henrissat B."/>
            <person name="Grigoriev I.V."/>
            <person name="Hibbett D.S."/>
            <person name="Martin F."/>
            <person name="Nordberg H.P."/>
            <person name="Cantor M.N."/>
            <person name="Hua S.X."/>
        </authorList>
    </citation>
    <scope>NUCLEOTIDE SEQUENCE [LARGE SCALE GENOMIC DNA]</scope>
    <source>
        <strain evidence="1 2">Marx 270</strain>
    </source>
</reference>
<evidence type="ECO:0000313" key="1">
    <source>
        <dbReference type="EMBL" id="KIO14201.1"/>
    </source>
</evidence>
<dbReference type="Proteomes" id="UP000054217">
    <property type="component" value="Unassembled WGS sequence"/>
</dbReference>
<accession>A0A0C3PXL3</accession>
<name>A0A0C3PXL3_PISTI</name>
<evidence type="ECO:0000313" key="2">
    <source>
        <dbReference type="Proteomes" id="UP000054217"/>
    </source>
</evidence>
<dbReference type="EMBL" id="KN831945">
    <property type="protein sequence ID" value="KIO14201.1"/>
    <property type="molecule type" value="Genomic_DNA"/>
</dbReference>
<protein>
    <submittedName>
        <fullName evidence="1">Uncharacterized protein</fullName>
    </submittedName>
</protein>
<organism evidence="1 2">
    <name type="scientific">Pisolithus tinctorius Marx 270</name>
    <dbReference type="NCBI Taxonomy" id="870435"/>
    <lineage>
        <taxon>Eukaryota</taxon>
        <taxon>Fungi</taxon>
        <taxon>Dikarya</taxon>
        <taxon>Basidiomycota</taxon>
        <taxon>Agaricomycotina</taxon>
        <taxon>Agaricomycetes</taxon>
        <taxon>Agaricomycetidae</taxon>
        <taxon>Boletales</taxon>
        <taxon>Sclerodermatineae</taxon>
        <taxon>Pisolithaceae</taxon>
        <taxon>Pisolithus</taxon>
    </lineage>
</organism>
<keyword evidence="2" id="KW-1185">Reference proteome</keyword>
<dbReference type="AlphaFoldDB" id="A0A0C3PXL3"/>